<evidence type="ECO:0000313" key="2">
    <source>
        <dbReference type="EMBL" id="EXF86268.1"/>
    </source>
</evidence>
<evidence type="ECO:0000256" key="1">
    <source>
        <dbReference type="SAM" id="MobiDB-lite"/>
    </source>
</evidence>
<feature type="region of interest" description="Disordered" evidence="1">
    <location>
        <begin position="135"/>
        <end position="164"/>
    </location>
</feature>
<dbReference type="HOGENOM" id="CLU_1618870_0_0_1"/>
<sequence>MSSRCRAGDLDASRDIWGRYAGRKARFLMRTVLYNPPFLLDTVALLVGVAEEEGRHMFLWKPLFEPMMLVDDPFGPNVDCGMFETYIRTARLIAPKTRSSKAAPRMAVVQKVDDARVEDSEGRKNQSLMAFASCRVDEDGRSEHSDANVSNIDPEQKQTCEQDT</sequence>
<proteinExistence type="predicted"/>
<protein>
    <submittedName>
        <fullName evidence="2">Uncharacterized protein</fullName>
    </submittedName>
</protein>
<keyword evidence="3" id="KW-1185">Reference proteome</keyword>
<dbReference type="Proteomes" id="UP000020467">
    <property type="component" value="Unassembled WGS sequence"/>
</dbReference>
<dbReference type="EMBL" id="JARH01000018">
    <property type="protein sequence ID" value="EXF86268.1"/>
    <property type="molecule type" value="Genomic_DNA"/>
</dbReference>
<evidence type="ECO:0000313" key="3">
    <source>
        <dbReference type="Proteomes" id="UP000020467"/>
    </source>
</evidence>
<feature type="compositionally biased region" description="Basic and acidic residues" evidence="1">
    <location>
        <begin position="154"/>
        <end position="164"/>
    </location>
</feature>
<feature type="compositionally biased region" description="Basic and acidic residues" evidence="1">
    <location>
        <begin position="135"/>
        <end position="146"/>
    </location>
</feature>
<accession>A0A010SMW5</accession>
<name>A0A010SMW5_9PEZI</name>
<dbReference type="AlphaFoldDB" id="A0A010SMW5"/>
<reference evidence="2 3" key="1">
    <citation type="submission" date="2014-02" db="EMBL/GenBank/DDBJ databases">
        <title>The genome sequence of Colletotrichum fioriniae PJ7.</title>
        <authorList>
            <person name="Baroncelli R."/>
            <person name="Thon M.R."/>
        </authorList>
    </citation>
    <scope>NUCLEOTIDE SEQUENCE [LARGE SCALE GENOMIC DNA]</scope>
    <source>
        <strain evidence="2 3">PJ7</strain>
    </source>
</reference>
<organism evidence="2 3">
    <name type="scientific">Colletotrichum fioriniae PJ7</name>
    <dbReference type="NCBI Taxonomy" id="1445577"/>
    <lineage>
        <taxon>Eukaryota</taxon>
        <taxon>Fungi</taxon>
        <taxon>Dikarya</taxon>
        <taxon>Ascomycota</taxon>
        <taxon>Pezizomycotina</taxon>
        <taxon>Sordariomycetes</taxon>
        <taxon>Hypocreomycetidae</taxon>
        <taxon>Glomerellales</taxon>
        <taxon>Glomerellaceae</taxon>
        <taxon>Colletotrichum</taxon>
        <taxon>Colletotrichum acutatum species complex</taxon>
    </lineage>
</organism>
<comment type="caution">
    <text evidence="2">The sequence shown here is derived from an EMBL/GenBank/DDBJ whole genome shotgun (WGS) entry which is preliminary data.</text>
</comment>
<dbReference type="KEGG" id="cfj:CFIO01_12961"/>
<gene>
    <name evidence="2" type="ORF">CFIO01_12961</name>
</gene>